<dbReference type="FunFam" id="3.30.200.20:FF:000162">
    <property type="entry name" value="Adenine nucleotide alpha hydrolase-like domain kinase"/>
    <property type="match status" value="1"/>
</dbReference>
<keyword evidence="6" id="KW-0547">Nucleotide-binding</keyword>
<sequence length="640" mass="68400">MGSDGSPDQSAMSLDSSSLAPPSPPPPEESSSPPQTPPLSSLSPSSPPPDDENFLPPPPSDSSHQSPSLSNNSIPRPPFRASTTPSPAPCYYSSDSPPFTLSPPPPVDGWSANSPPRWVGRSSSSTESSPSLSLPFYDHRTAIIVGTAAAGAFVLLMLIACLVFPRIKKRKPDGNPYRTWDNTLTPDNGSRNSSSPQETNHGAKFPPPHSPLGSTTGGGWTQPSPPPSPQMLVNISAGPSRTSLLPPSPSPAIGFSKSAAFTYEELAAATNGFAQSNMLGQGGFGCVHKGVLPNGKEVAVRCLKSGGGHPELDFLSELEIISRVRHRHLVSLVGYSIADGRRMLVHEFVPNNNLEYHLHKKGDQPLDFRTRLRIALGSAKGLAYLHEDCHPRIIHGSLKASNIQLDHQFEALVADFGLAKFATDINTNVSARVKGTFGYSAPEHAARGNITEKSDVFSYGVVLLELITGRRPADPNLSDTEDSLVDWTIPLLTKTLEDGNFDELVDSRLKGNYDPTEMVRMVGCAAACTRHFACRRLKMSQIARALEGDVPLDDLNEGGRPGKSTASSSSDGNSNDDATANRWKLNEFRQAASGSQEWGSGLYDGDTSEYGLHPSTSSDSSKELDARKNAVVQSSPVRSP</sequence>
<evidence type="ECO:0000256" key="10">
    <source>
        <dbReference type="ARBA" id="ARBA00047899"/>
    </source>
</evidence>
<keyword evidence="3" id="KW-0723">Serine/threonine-protein kinase</keyword>
<feature type="region of interest" description="Disordered" evidence="12">
    <location>
        <begin position="591"/>
        <end position="640"/>
    </location>
</feature>
<feature type="compositionally biased region" description="Low complexity" evidence="12">
    <location>
        <begin position="61"/>
        <end position="73"/>
    </location>
</feature>
<keyword evidence="9 13" id="KW-0472">Membrane</keyword>
<feature type="domain" description="Protein kinase" evidence="14">
    <location>
        <begin position="273"/>
        <end position="533"/>
    </location>
</feature>
<dbReference type="PANTHER" id="PTHR47982">
    <property type="entry name" value="PROLINE-RICH RECEPTOR-LIKE PROTEIN KINASE PERK4"/>
    <property type="match status" value="1"/>
</dbReference>
<evidence type="ECO:0000256" key="5">
    <source>
        <dbReference type="ARBA" id="ARBA00022692"/>
    </source>
</evidence>
<evidence type="ECO:0000256" key="12">
    <source>
        <dbReference type="SAM" id="MobiDB-lite"/>
    </source>
</evidence>
<keyword evidence="4" id="KW-0808">Transferase</keyword>
<dbReference type="FunFam" id="1.10.510.10:FF:000783">
    <property type="entry name" value="Proline-rich receptor-like protein kinase PERK4"/>
    <property type="match status" value="1"/>
</dbReference>
<dbReference type="Gene3D" id="3.30.200.20">
    <property type="entry name" value="Phosphorylase Kinase, domain 1"/>
    <property type="match status" value="1"/>
</dbReference>
<feature type="compositionally biased region" description="Polar residues" evidence="12">
    <location>
        <begin position="631"/>
        <end position="640"/>
    </location>
</feature>
<gene>
    <name evidence="15" type="ORF">Nepgr_016556</name>
</gene>
<evidence type="ECO:0000256" key="7">
    <source>
        <dbReference type="ARBA" id="ARBA00022840"/>
    </source>
</evidence>
<feature type="region of interest" description="Disordered" evidence="12">
    <location>
        <begin position="551"/>
        <end position="579"/>
    </location>
</feature>
<comment type="catalytic activity">
    <reaction evidence="11">
        <text>L-seryl-[protein] + ATP = O-phospho-L-seryl-[protein] + ADP + H(+)</text>
        <dbReference type="Rhea" id="RHEA:17989"/>
        <dbReference type="Rhea" id="RHEA-COMP:9863"/>
        <dbReference type="Rhea" id="RHEA-COMP:11604"/>
        <dbReference type="ChEBI" id="CHEBI:15378"/>
        <dbReference type="ChEBI" id="CHEBI:29999"/>
        <dbReference type="ChEBI" id="CHEBI:30616"/>
        <dbReference type="ChEBI" id="CHEBI:83421"/>
        <dbReference type="ChEBI" id="CHEBI:456216"/>
        <dbReference type="EC" id="2.7.11.1"/>
    </reaction>
</comment>
<evidence type="ECO:0000313" key="15">
    <source>
        <dbReference type="EMBL" id="GMH14715.1"/>
    </source>
</evidence>
<feature type="compositionally biased region" description="Low complexity" evidence="12">
    <location>
        <begin position="1"/>
        <end position="20"/>
    </location>
</feature>
<evidence type="ECO:0000256" key="8">
    <source>
        <dbReference type="ARBA" id="ARBA00022989"/>
    </source>
</evidence>
<dbReference type="AlphaFoldDB" id="A0AAD3XSL5"/>
<feature type="region of interest" description="Disordered" evidence="12">
    <location>
        <begin position="1"/>
        <end position="133"/>
    </location>
</feature>
<dbReference type="GO" id="GO:0004674">
    <property type="term" value="F:protein serine/threonine kinase activity"/>
    <property type="evidence" value="ECO:0007669"/>
    <property type="project" value="UniProtKB-KW"/>
</dbReference>
<comment type="caution">
    <text evidence="15">The sequence shown here is derived from an EMBL/GenBank/DDBJ whole genome shotgun (WGS) entry which is preliminary data.</text>
</comment>
<feature type="compositionally biased region" description="Low complexity" evidence="12">
    <location>
        <begin position="122"/>
        <end position="133"/>
    </location>
</feature>
<evidence type="ECO:0000256" key="11">
    <source>
        <dbReference type="ARBA" id="ARBA00048679"/>
    </source>
</evidence>
<dbReference type="CDD" id="cd14066">
    <property type="entry name" value="STKc_IRAK"/>
    <property type="match status" value="1"/>
</dbReference>
<feature type="compositionally biased region" description="Low complexity" evidence="12">
    <location>
        <begin position="564"/>
        <end position="579"/>
    </location>
</feature>
<dbReference type="PANTHER" id="PTHR47982:SF6">
    <property type="entry name" value="PROLINE-RICH RECEPTOR-LIKE PROTEIN KINASE PERK4"/>
    <property type="match status" value="1"/>
</dbReference>
<dbReference type="EC" id="2.7.11.1" evidence="2"/>
<feature type="region of interest" description="Disordered" evidence="12">
    <location>
        <begin position="172"/>
        <end position="249"/>
    </location>
</feature>
<keyword evidence="8 13" id="KW-1133">Transmembrane helix</keyword>
<evidence type="ECO:0000256" key="6">
    <source>
        <dbReference type="ARBA" id="ARBA00022741"/>
    </source>
</evidence>
<protein>
    <recommendedName>
        <fullName evidence="2">non-specific serine/threonine protein kinase</fullName>
        <ecNumber evidence="2">2.7.11.1</ecNumber>
    </recommendedName>
</protein>
<name>A0AAD3XSL5_NEPGR</name>
<dbReference type="Gene3D" id="1.10.510.10">
    <property type="entry name" value="Transferase(Phosphotransferase) domain 1"/>
    <property type="match status" value="1"/>
</dbReference>
<feature type="transmembrane region" description="Helical" evidence="13">
    <location>
        <begin position="142"/>
        <end position="164"/>
    </location>
</feature>
<dbReference type="Pfam" id="PF07714">
    <property type="entry name" value="PK_Tyr_Ser-Thr"/>
    <property type="match status" value="1"/>
</dbReference>
<evidence type="ECO:0000256" key="9">
    <source>
        <dbReference type="ARBA" id="ARBA00023136"/>
    </source>
</evidence>
<comment type="catalytic activity">
    <reaction evidence="10">
        <text>L-threonyl-[protein] + ATP = O-phospho-L-threonyl-[protein] + ADP + H(+)</text>
        <dbReference type="Rhea" id="RHEA:46608"/>
        <dbReference type="Rhea" id="RHEA-COMP:11060"/>
        <dbReference type="Rhea" id="RHEA-COMP:11605"/>
        <dbReference type="ChEBI" id="CHEBI:15378"/>
        <dbReference type="ChEBI" id="CHEBI:30013"/>
        <dbReference type="ChEBI" id="CHEBI:30616"/>
        <dbReference type="ChEBI" id="CHEBI:61977"/>
        <dbReference type="ChEBI" id="CHEBI:456216"/>
        <dbReference type="EC" id="2.7.11.1"/>
    </reaction>
</comment>
<accession>A0AAD3XSL5</accession>
<dbReference type="InterPro" id="IPR000719">
    <property type="entry name" value="Prot_kinase_dom"/>
</dbReference>
<reference evidence="15" key="1">
    <citation type="submission" date="2023-05" db="EMBL/GenBank/DDBJ databases">
        <title>Nepenthes gracilis genome sequencing.</title>
        <authorList>
            <person name="Fukushima K."/>
        </authorList>
    </citation>
    <scope>NUCLEOTIDE SEQUENCE</scope>
    <source>
        <strain evidence="15">SING2019-196</strain>
    </source>
</reference>
<evidence type="ECO:0000256" key="2">
    <source>
        <dbReference type="ARBA" id="ARBA00012513"/>
    </source>
</evidence>
<keyword evidence="3" id="KW-0418">Kinase</keyword>
<organism evidence="15 16">
    <name type="scientific">Nepenthes gracilis</name>
    <name type="common">Slender pitcher plant</name>
    <dbReference type="NCBI Taxonomy" id="150966"/>
    <lineage>
        <taxon>Eukaryota</taxon>
        <taxon>Viridiplantae</taxon>
        <taxon>Streptophyta</taxon>
        <taxon>Embryophyta</taxon>
        <taxon>Tracheophyta</taxon>
        <taxon>Spermatophyta</taxon>
        <taxon>Magnoliopsida</taxon>
        <taxon>eudicotyledons</taxon>
        <taxon>Gunneridae</taxon>
        <taxon>Pentapetalae</taxon>
        <taxon>Caryophyllales</taxon>
        <taxon>Nepenthaceae</taxon>
        <taxon>Nepenthes</taxon>
    </lineage>
</organism>
<dbReference type="GO" id="GO:0005886">
    <property type="term" value="C:plasma membrane"/>
    <property type="evidence" value="ECO:0007669"/>
    <property type="project" value="UniProtKB-SubCell"/>
</dbReference>
<dbReference type="GO" id="GO:0005524">
    <property type="term" value="F:ATP binding"/>
    <property type="evidence" value="ECO:0007669"/>
    <property type="project" value="UniProtKB-KW"/>
</dbReference>
<dbReference type="InterPro" id="IPR011009">
    <property type="entry name" value="Kinase-like_dom_sf"/>
</dbReference>
<proteinExistence type="predicted"/>
<keyword evidence="16" id="KW-1185">Reference proteome</keyword>
<evidence type="ECO:0000256" key="4">
    <source>
        <dbReference type="ARBA" id="ARBA00022679"/>
    </source>
</evidence>
<evidence type="ECO:0000313" key="16">
    <source>
        <dbReference type="Proteomes" id="UP001279734"/>
    </source>
</evidence>
<dbReference type="InterPro" id="IPR047117">
    <property type="entry name" value="PERK1-13-like"/>
</dbReference>
<feature type="compositionally biased region" description="Low complexity" evidence="12">
    <location>
        <begin position="29"/>
        <end position="44"/>
    </location>
</feature>
<dbReference type="PROSITE" id="PS50011">
    <property type="entry name" value="PROTEIN_KINASE_DOM"/>
    <property type="match status" value="1"/>
</dbReference>
<comment type="subcellular location">
    <subcellularLocation>
        <location evidence="1">Cell membrane</location>
        <topology evidence="1">Single-pass membrane protein</topology>
    </subcellularLocation>
</comment>
<evidence type="ECO:0000256" key="1">
    <source>
        <dbReference type="ARBA" id="ARBA00004162"/>
    </source>
</evidence>
<evidence type="ECO:0000256" key="13">
    <source>
        <dbReference type="SAM" id="Phobius"/>
    </source>
</evidence>
<dbReference type="InterPro" id="IPR001245">
    <property type="entry name" value="Ser-Thr/Tyr_kinase_cat_dom"/>
</dbReference>
<keyword evidence="5 13" id="KW-0812">Transmembrane</keyword>
<dbReference type="SUPFAM" id="SSF56112">
    <property type="entry name" value="Protein kinase-like (PK-like)"/>
    <property type="match status" value="1"/>
</dbReference>
<evidence type="ECO:0000256" key="3">
    <source>
        <dbReference type="ARBA" id="ARBA00022527"/>
    </source>
</evidence>
<feature type="compositionally biased region" description="Polar residues" evidence="12">
    <location>
        <begin position="180"/>
        <end position="200"/>
    </location>
</feature>
<dbReference type="Proteomes" id="UP001279734">
    <property type="component" value="Unassembled WGS sequence"/>
</dbReference>
<evidence type="ECO:0000259" key="14">
    <source>
        <dbReference type="PROSITE" id="PS50011"/>
    </source>
</evidence>
<keyword evidence="7" id="KW-0067">ATP-binding</keyword>
<dbReference type="EMBL" id="BSYO01000014">
    <property type="protein sequence ID" value="GMH14715.1"/>
    <property type="molecule type" value="Genomic_DNA"/>
</dbReference>